<dbReference type="CDD" id="cd18787">
    <property type="entry name" value="SF2_C_DEAD"/>
    <property type="match status" value="1"/>
</dbReference>
<dbReference type="PROSITE" id="PS51195">
    <property type="entry name" value="Q_MOTIF"/>
    <property type="match status" value="1"/>
</dbReference>
<keyword evidence="1" id="KW-0547">Nucleotide-binding</keyword>
<dbReference type="Pfam" id="PF00271">
    <property type="entry name" value="Helicase_C"/>
    <property type="match status" value="1"/>
</dbReference>
<dbReference type="InterPro" id="IPR011545">
    <property type="entry name" value="DEAD/DEAH_box_helicase_dom"/>
</dbReference>
<dbReference type="GO" id="GO:0009409">
    <property type="term" value="P:response to cold"/>
    <property type="evidence" value="ECO:0007669"/>
    <property type="project" value="TreeGrafter"/>
</dbReference>
<feature type="domain" description="DEAD-box RNA helicase Q" evidence="8">
    <location>
        <begin position="3"/>
        <end position="31"/>
    </location>
</feature>
<dbReference type="InterPro" id="IPR014001">
    <property type="entry name" value="Helicase_ATP-bd"/>
</dbReference>
<evidence type="ECO:0000259" key="6">
    <source>
        <dbReference type="PROSITE" id="PS51192"/>
    </source>
</evidence>
<organism evidence="9 10">
    <name type="scientific">Clostridium tetanomorphum</name>
    <dbReference type="NCBI Taxonomy" id="1553"/>
    <lineage>
        <taxon>Bacteria</taxon>
        <taxon>Bacillati</taxon>
        <taxon>Bacillota</taxon>
        <taxon>Clostridia</taxon>
        <taxon>Eubacteriales</taxon>
        <taxon>Clostridiaceae</taxon>
        <taxon>Clostridium</taxon>
    </lineage>
</organism>
<reference evidence="9 10" key="1">
    <citation type="submission" date="2020-04" db="EMBL/GenBank/DDBJ databases">
        <title>Genomic insights into acetone-butanol-ethanol (ABE) fermentation by sequencing solventogenic clostridia strains.</title>
        <authorList>
            <person name="Brown S."/>
        </authorList>
    </citation>
    <scope>NUCLEOTIDE SEQUENCE [LARGE SCALE GENOMIC DNA]</scope>
    <source>
        <strain evidence="9 10">DJ011</strain>
    </source>
</reference>
<dbReference type="SUPFAM" id="SSF52540">
    <property type="entry name" value="P-loop containing nucleoside triphosphate hydrolases"/>
    <property type="match status" value="1"/>
</dbReference>
<feature type="domain" description="Helicase ATP-binding" evidence="6">
    <location>
        <begin position="34"/>
        <end position="206"/>
    </location>
</feature>
<protein>
    <submittedName>
        <fullName evidence="9">DEAD/DEAH box helicase</fullName>
    </submittedName>
</protein>
<dbReference type="GO" id="GO:0005840">
    <property type="term" value="C:ribosome"/>
    <property type="evidence" value="ECO:0007669"/>
    <property type="project" value="TreeGrafter"/>
</dbReference>
<sequence length="379" mass="42968">MENLFDKLGLNLQLIEGLKKEGIEKPTPIQIRAIPLALENKDIIGKSETGSGKTLAYLLPLFQKINTDKKEMQAIILAPTHELVMQIHNEIKLLSKNSGVPVTSCPIIGEVNIKRQIEKLKEKPHIIVGSTGRIFELIKLKKISAHTIKTIVIDEGDRLLDMNNITNVKNVIKTTLRERQLMIFSATINEKTINIAKDFMKNAKILQIEDNDMLNPNINHIYFICEQRDKIETLRKLFAALKLERAIVFLNKKDEIEITTAKLQYHHIKAYAIYGNASKEDRKKAIEGFRNGKIKLLIASDIAARGLDIKGVTHIINLDLPEDPKEYLHRVGRTGRAGKSGTAVSIVTKKELSLIKKYEKELNIKIEEKLIYNGIIHNL</sequence>
<dbReference type="PANTHER" id="PTHR47963">
    <property type="entry name" value="DEAD-BOX ATP-DEPENDENT RNA HELICASE 47, MITOCHONDRIAL"/>
    <property type="match status" value="1"/>
</dbReference>
<evidence type="ECO:0000256" key="5">
    <source>
        <dbReference type="PROSITE-ProRule" id="PRU00552"/>
    </source>
</evidence>
<dbReference type="GO" id="GO:0005524">
    <property type="term" value="F:ATP binding"/>
    <property type="evidence" value="ECO:0007669"/>
    <property type="project" value="UniProtKB-KW"/>
</dbReference>
<dbReference type="SMART" id="SM00490">
    <property type="entry name" value="HELICc"/>
    <property type="match status" value="1"/>
</dbReference>
<accession>A0A923E9Z9</accession>
<keyword evidence="4" id="KW-0067">ATP-binding</keyword>
<dbReference type="GO" id="GO:0005829">
    <property type="term" value="C:cytosol"/>
    <property type="evidence" value="ECO:0007669"/>
    <property type="project" value="TreeGrafter"/>
</dbReference>
<dbReference type="EMBL" id="JAAZWO010000026">
    <property type="protein sequence ID" value="MBC2399347.1"/>
    <property type="molecule type" value="Genomic_DNA"/>
</dbReference>
<dbReference type="InterPro" id="IPR044742">
    <property type="entry name" value="DEAD/DEAH_RhlB"/>
</dbReference>
<comment type="caution">
    <text evidence="9">The sequence shown here is derived from an EMBL/GenBank/DDBJ whole genome shotgun (WGS) entry which is preliminary data.</text>
</comment>
<dbReference type="InterPro" id="IPR050547">
    <property type="entry name" value="DEAD_box_RNA_helicases"/>
</dbReference>
<evidence type="ECO:0000256" key="4">
    <source>
        <dbReference type="ARBA" id="ARBA00022840"/>
    </source>
</evidence>
<gene>
    <name evidence="9" type="ORF">HGG79_16445</name>
</gene>
<evidence type="ECO:0000313" key="10">
    <source>
        <dbReference type="Proteomes" id="UP000563151"/>
    </source>
</evidence>
<dbReference type="RefSeq" id="WP_035149419.1">
    <property type="nucleotide sequence ID" value="NZ_JAAZWO010000026.1"/>
</dbReference>
<dbReference type="Proteomes" id="UP000563151">
    <property type="component" value="Unassembled WGS sequence"/>
</dbReference>
<keyword evidence="2" id="KW-0378">Hydrolase</keyword>
<dbReference type="PROSITE" id="PS51192">
    <property type="entry name" value="HELICASE_ATP_BIND_1"/>
    <property type="match status" value="1"/>
</dbReference>
<dbReference type="AlphaFoldDB" id="A0A923E9Z9"/>
<dbReference type="InterPro" id="IPR014014">
    <property type="entry name" value="RNA_helicase_DEAD_Q_motif"/>
</dbReference>
<dbReference type="SMART" id="SM00487">
    <property type="entry name" value="DEXDc"/>
    <property type="match status" value="1"/>
</dbReference>
<evidence type="ECO:0000256" key="1">
    <source>
        <dbReference type="ARBA" id="ARBA00022741"/>
    </source>
</evidence>
<evidence type="ECO:0000313" key="9">
    <source>
        <dbReference type="EMBL" id="MBC2399347.1"/>
    </source>
</evidence>
<dbReference type="CDD" id="cd00268">
    <property type="entry name" value="DEADc"/>
    <property type="match status" value="1"/>
</dbReference>
<dbReference type="InterPro" id="IPR001650">
    <property type="entry name" value="Helicase_C-like"/>
</dbReference>
<dbReference type="Gene3D" id="3.40.50.300">
    <property type="entry name" value="P-loop containing nucleotide triphosphate hydrolases"/>
    <property type="match status" value="2"/>
</dbReference>
<evidence type="ECO:0000256" key="3">
    <source>
        <dbReference type="ARBA" id="ARBA00022806"/>
    </source>
</evidence>
<keyword evidence="3 9" id="KW-0347">Helicase</keyword>
<evidence type="ECO:0000256" key="2">
    <source>
        <dbReference type="ARBA" id="ARBA00022801"/>
    </source>
</evidence>
<evidence type="ECO:0000259" key="8">
    <source>
        <dbReference type="PROSITE" id="PS51195"/>
    </source>
</evidence>
<dbReference type="GO" id="GO:0033592">
    <property type="term" value="F:RNA strand annealing activity"/>
    <property type="evidence" value="ECO:0007669"/>
    <property type="project" value="TreeGrafter"/>
</dbReference>
<proteinExistence type="predicted"/>
<name>A0A923E9Z9_CLOTT</name>
<dbReference type="PANTHER" id="PTHR47963:SF7">
    <property type="entry name" value="ATP-DEPENDENT RNA HELICASE YFML-RELATED"/>
    <property type="match status" value="1"/>
</dbReference>
<dbReference type="InterPro" id="IPR027417">
    <property type="entry name" value="P-loop_NTPase"/>
</dbReference>
<dbReference type="Pfam" id="PF00270">
    <property type="entry name" value="DEAD"/>
    <property type="match status" value="1"/>
</dbReference>
<dbReference type="GO" id="GO:0003724">
    <property type="term" value="F:RNA helicase activity"/>
    <property type="evidence" value="ECO:0007669"/>
    <property type="project" value="InterPro"/>
</dbReference>
<evidence type="ECO:0000259" key="7">
    <source>
        <dbReference type="PROSITE" id="PS51194"/>
    </source>
</evidence>
<feature type="short sequence motif" description="Q motif" evidence="5">
    <location>
        <begin position="3"/>
        <end position="31"/>
    </location>
</feature>
<dbReference type="PROSITE" id="PS51194">
    <property type="entry name" value="HELICASE_CTER"/>
    <property type="match status" value="1"/>
</dbReference>
<keyword evidence="10" id="KW-1185">Reference proteome</keyword>
<dbReference type="GO" id="GO:0016787">
    <property type="term" value="F:hydrolase activity"/>
    <property type="evidence" value="ECO:0007669"/>
    <property type="project" value="UniProtKB-KW"/>
</dbReference>
<feature type="domain" description="Helicase C-terminal" evidence="7">
    <location>
        <begin position="233"/>
        <end position="377"/>
    </location>
</feature>